<evidence type="ECO:0000313" key="3">
    <source>
        <dbReference type="Proteomes" id="UP000176631"/>
    </source>
</evidence>
<sequence>MSLSTQRSKFLLDENVRVELANFLKSKNFDIKLAPKSVSDSTLALISKKEKRIFVTNDEDFVDCDRDTIFSLVWLRVPQNDAELLIKSFNKLLEEFSDFSGNFVVLEPNTWESSPLAE</sequence>
<protein>
    <recommendedName>
        <fullName evidence="1">DUF5615 domain-containing protein</fullName>
    </recommendedName>
</protein>
<gene>
    <name evidence="2" type="ORF">A2172_03950</name>
</gene>
<dbReference type="STRING" id="1802593.A2172_03950"/>
<dbReference type="AlphaFoldDB" id="A0A1G1W501"/>
<name>A0A1G1W501_9BACT</name>
<organism evidence="2 3">
    <name type="scientific">Candidatus Woykebacteria bacterium RBG_13_40_15</name>
    <dbReference type="NCBI Taxonomy" id="1802593"/>
    <lineage>
        <taxon>Bacteria</taxon>
        <taxon>Candidatus Woykeibacteriota</taxon>
    </lineage>
</organism>
<accession>A0A1G1W501</accession>
<comment type="caution">
    <text evidence="2">The sequence shown here is derived from an EMBL/GenBank/DDBJ whole genome shotgun (WGS) entry which is preliminary data.</text>
</comment>
<dbReference type="EMBL" id="MHCP01000035">
    <property type="protein sequence ID" value="OGY22762.1"/>
    <property type="molecule type" value="Genomic_DNA"/>
</dbReference>
<evidence type="ECO:0000313" key="2">
    <source>
        <dbReference type="EMBL" id="OGY22762.1"/>
    </source>
</evidence>
<evidence type="ECO:0000259" key="1">
    <source>
        <dbReference type="Pfam" id="PF18480"/>
    </source>
</evidence>
<dbReference type="InterPro" id="IPR041049">
    <property type="entry name" value="DUF5615"/>
</dbReference>
<dbReference type="Pfam" id="PF18480">
    <property type="entry name" value="DUF5615"/>
    <property type="match status" value="1"/>
</dbReference>
<feature type="domain" description="DUF5615" evidence="1">
    <location>
        <begin position="9"/>
        <end position="108"/>
    </location>
</feature>
<reference evidence="2 3" key="1">
    <citation type="journal article" date="2016" name="Nat. Commun.">
        <title>Thousands of microbial genomes shed light on interconnected biogeochemical processes in an aquifer system.</title>
        <authorList>
            <person name="Anantharaman K."/>
            <person name="Brown C.T."/>
            <person name="Hug L.A."/>
            <person name="Sharon I."/>
            <person name="Castelle C.J."/>
            <person name="Probst A.J."/>
            <person name="Thomas B.C."/>
            <person name="Singh A."/>
            <person name="Wilkins M.J."/>
            <person name="Karaoz U."/>
            <person name="Brodie E.L."/>
            <person name="Williams K.H."/>
            <person name="Hubbard S.S."/>
            <person name="Banfield J.F."/>
        </authorList>
    </citation>
    <scope>NUCLEOTIDE SEQUENCE [LARGE SCALE GENOMIC DNA]</scope>
</reference>
<proteinExistence type="predicted"/>
<dbReference type="Proteomes" id="UP000176631">
    <property type="component" value="Unassembled WGS sequence"/>
</dbReference>